<accession>A0A7X5YAF2</accession>
<comment type="caution">
    <text evidence="1">The sequence shown here is derived from an EMBL/GenBank/DDBJ whole genome shotgun (WGS) entry which is preliminary data.</text>
</comment>
<evidence type="ECO:0000313" key="2">
    <source>
        <dbReference type="Proteomes" id="UP000576368"/>
    </source>
</evidence>
<sequence>MFIFFSKLDASIRLIAISCSKSFRKYEKNKSEYDYLKNIIL</sequence>
<dbReference type="EMBL" id="JAATLI010000003">
    <property type="protein sequence ID" value="NJC17181.1"/>
    <property type="molecule type" value="Genomic_DNA"/>
</dbReference>
<evidence type="ECO:0000313" key="1">
    <source>
        <dbReference type="EMBL" id="NJC17181.1"/>
    </source>
</evidence>
<name>A0A7X5YAF2_9BACT</name>
<dbReference type="Proteomes" id="UP000576368">
    <property type="component" value="Unassembled WGS sequence"/>
</dbReference>
<organism evidence="1 2">
    <name type="scientific">Butyricimonas paravirosa</name>
    <dbReference type="NCBI Taxonomy" id="1472417"/>
    <lineage>
        <taxon>Bacteria</taxon>
        <taxon>Pseudomonadati</taxon>
        <taxon>Bacteroidota</taxon>
        <taxon>Bacteroidia</taxon>
        <taxon>Bacteroidales</taxon>
        <taxon>Odoribacteraceae</taxon>
        <taxon>Butyricimonas</taxon>
    </lineage>
</organism>
<proteinExistence type="predicted"/>
<gene>
    <name evidence="1" type="ORF">GGR15_000792</name>
</gene>
<protein>
    <submittedName>
        <fullName evidence="1">Uncharacterized protein</fullName>
    </submittedName>
</protein>
<reference evidence="1 2" key="1">
    <citation type="submission" date="2020-03" db="EMBL/GenBank/DDBJ databases">
        <title>Genomic Encyclopedia of Type Strains, Phase IV (KMG-IV): sequencing the most valuable type-strain genomes for metagenomic binning, comparative biology and taxonomic classification.</title>
        <authorList>
            <person name="Goeker M."/>
        </authorList>
    </citation>
    <scope>NUCLEOTIDE SEQUENCE [LARGE SCALE GENOMIC DNA]</scope>
    <source>
        <strain evidence="1 2">DSM 105722</strain>
    </source>
</reference>
<dbReference type="AlphaFoldDB" id="A0A7X5YAF2"/>